<comment type="caution">
    <text evidence="12">The sequence shown here is derived from an EMBL/GenBank/DDBJ whole genome shotgun (WGS) entry which is preliminary data.</text>
</comment>
<reference evidence="12 13" key="1">
    <citation type="journal article" date="2012" name="J. Bacteriol.">
        <title>Genome Sequence of Nitratireductor indicus Type Strain C115.</title>
        <authorList>
            <person name="Lai Q."/>
            <person name="Li G."/>
            <person name="Yu Z."/>
            <person name="Shao Z."/>
        </authorList>
    </citation>
    <scope>NUCLEOTIDE SEQUENCE [LARGE SCALE GENOMIC DNA]</scope>
    <source>
        <strain evidence="12 13">C115</strain>
    </source>
</reference>
<evidence type="ECO:0000259" key="10">
    <source>
        <dbReference type="Pfam" id="PF25917"/>
    </source>
</evidence>
<dbReference type="PROSITE" id="PS00543">
    <property type="entry name" value="HLYD_FAMILY"/>
    <property type="match status" value="1"/>
</dbReference>
<dbReference type="GO" id="GO:0009306">
    <property type="term" value="P:protein secretion"/>
    <property type="evidence" value="ECO:0007669"/>
    <property type="project" value="InterPro"/>
</dbReference>
<feature type="domain" description="Multidrug resistance protein MdtA-like barrel-sandwich hybrid" evidence="10">
    <location>
        <begin position="56"/>
        <end position="324"/>
    </location>
</feature>
<keyword evidence="6 9" id="KW-0812">Transmembrane</keyword>
<comment type="similarity">
    <text evidence="2 9">Belongs to the membrane fusion protein (MFP) (TC 8.A.1) family.</text>
</comment>
<evidence type="ECO:0000256" key="8">
    <source>
        <dbReference type="ARBA" id="ARBA00023136"/>
    </source>
</evidence>
<organism evidence="12 13">
    <name type="scientific">Nitratireductor indicus C115</name>
    <dbReference type="NCBI Taxonomy" id="1231190"/>
    <lineage>
        <taxon>Bacteria</taxon>
        <taxon>Pseudomonadati</taxon>
        <taxon>Pseudomonadota</taxon>
        <taxon>Alphaproteobacteria</taxon>
        <taxon>Hyphomicrobiales</taxon>
        <taxon>Phyllobacteriaceae</taxon>
        <taxon>Nitratireductor</taxon>
    </lineage>
</organism>
<evidence type="ECO:0000313" key="13">
    <source>
        <dbReference type="Proteomes" id="UP000007374"/>
    </source>
</evidence>
<dbReference type="InterPro" id="IPR050739">
    <property type="entry name" value="MFP"/>
</dbReference>
<dbReference type="InterPro" id="IPR010129">
    <property type="entry name" value="T1SS_HlyD"/>
</dbReference>
<accession>K2P0J5</accession>
<evidence type="ECO:0000256" key="5">
    <source>
        <dbReference type="ARBA" id="ARBA00022519"/>
    </source>
</evidence>
<dbReference type="Gene3D" id="2.40.30.170">
    <property type="match status" value="1"/>
</dbReference>
<evidence type="ECO:0000256" key="3">
    <source>
        <dbReference type="ARBA" id="ARBA00022448"/>
    </source>
</evidence>
<evidence type="ECO:0000256" key="1">
    <source>
        <dbReference type="ARBA" id="ARBA00004377"/>
    </source>
</evidence>
<name>K2P0J5_9HYPH</name>
<feature type="domain" description="AprE-like beta-barrel" evidence="11">
    <location>
        <begin position="330"/>
        <end position="419"/>
    </location>
</feature>
<dbReference type="InterPro" id="IPR006144">
    <property type="entry name" value="Secretion_HlyD_CS"/>
</dbReference>
<keyword evidence="8 9" id="KW-0472">Membrane</keyword>
<dbReference type="PATRIC" id="fig|1231190.3.peg.588"/>
<dbReference type="STRING" id="721133.SAMN05216176_11645"/>
<dbReference type="RefSeq" id="WP_009755839.1">
    <property type="nucleotide sequence ID" value="NZ_AMSI01000002.1"/>
</dbReference>
<dbReference type="PANTHER" id="PTHR30386:SF26">
    <property type="entry name" value="TRANSPORT PROTEIN COMB"/>
    <property type="match status" value="1"/>
</dbReference>
<keyword evidence="4 9" id="KW-1003">Cell membrane</keyword>
<evidence type="ECO:0000256" key="7">
    <source>
        <dbReference type="ARBA" id="ARBA00022989"/>
    </source>
</evidence>
<dbReference type="OrthoDB" id="9810980at2"/>
<evidence type="ECO:0000256" key="9">
    <source>
        <dbReference type="RuleBase" id="RU365093"/>
    </source>
</evidence>
<evidence type="ECO:0000313" key="12">
    <source>
        <dbReference type="EMBL" id="EKF43704.1"/>
    </source>
</evidence>
<dbReference type="eggNOG" id="COG0845">
    <property type="taxonomic scope" value="Bacteria"/>
</dbReference>
<dbReference type="PANTHER" id="PTHR30386">
    <property type="entry name" value="MEMBRANE FUSION SUBUNIT OF EMRAB-TOLC MULTIDRUG EFFLUX PUMP"/>
    <property type="match status" value="1"/>
</dbReference>
<evidence type="ECO:0000259" key="11">
    <source>
        <dbReference type="Pfam" id="PF26002"/>
    </source>
</evidence>
<dbReference type="Proteomes" id="UP000007374">
    <property type="component" value="Unassembled WGS sequence"/>
</dbReference>
<sequence>MRPDEAKTIGSPTLHVTIFISIAIFIICLTASMILRVEITAQGEGLIIPVERVQVVQPEVSAPVTAILVRDGASVTKGDLLVTLDATEVNVERELIVEERQHLRIEAARLQNLLESLDKIDIATGKMPEIPFNPPVLNGIGNRERNFSAEQAQLLTAEKADVMINLRRLSARIEETDKAGLATEANIARADALIDIRGERKEAAEKLARNGTASRANVLTALESYEDAFQQRNVLLKQREQQAAAVSALVAERRALVTAQNNRIRQRRSEIDARLAALAQKERAAERQINGSRLLAPVSGTVAQMSLFTVGGIARAGEDLMTIVPSDGGLEVEAYFSNQDSGFLHVGQEARIRLAAFPAERFGAIRARVLEVSANSVERQPGRWDYVVRLQPETGYLDMPAGRKSLRPGMTAAVDVITGERTLISYFFAPIVDQLSKSLGER</sequence>
<evidence type="ECO:0000256" key="4">
    <source>
        <dbReference type="ARBA" id="ARBA00022475"/>
    </source>
</evidence>
<keyword evidence="3 9" id="KW-0813">Transport</keyword>
<feature type="transmembrane region" description="Helical" evidence="9">
    <location>
        <begin position="12"/>
        <end position="35"/>
    </location>
</feature>
<evidence type="ECO:0000256" key="6">
    <source>
        <dbReference type="ARBA" id="ARBA00022692"/>
    </source>
</evidence>
<dbReference type="Pfam" id="PF26002">
    <property type="entry name" value="Beta-barrel_AprE"/>
    <property type="match status" value="1"/>
</dbReference>
<gene>
    <name evidence="12" type="ORF">NA8A_02790</name>
</gene>
<dbReference type="EMBL" id="AMSI01000002">
    <property type="protein sequence ID" value="EKF43704.1"/>
    <property type="molecule type" value="Genomic_DNA"/>
</dbReference>
<dbReference type="PRINTS" id="PR01490">
    <property type="entry name" value="RTXTOXIND"/>
</dbReference>
<dbReference type="AlphaFoldDB" id="K2P0J5"/>
<proteinExistence type="inferred from homology"/>
<dbReference type="Pfam" id="PF25917">
    <property type="entry name" value="BSH_RND"/>
    <property type="match status" value="1"/>
</dbReference>
<dbReference type="NCBIfam" id="TIGR01843">
    <property type="entry name" value="type_I_hlyD"/>
    <property type="match status" value="1"/>
</dbReference>
<protein>
    <recommendedName>
        <fullName evidence="9">Membrane fusion protein (MFP) family protein</fullName>
    </recommendedName>
</protein>
<dbReference type="InterPro" id="IPR058625">
    <property type="entry name" value="MdtA-like_BSH"/>
</dbReference>
<keyword evidence="5 9" id="KW-0997">Cell inner membrane</keyword>
<keyword evidence="7 9" id="KW-1133">Transmembrane helix</keyword>
<dbReference type="InterPro" id="IPR058982">
    <property type="entry name" value="Beta-barrel_AprE"/>
</dbReference>
<evidence type="ECO:0000256" key="2">
    <source>
        <dbReference type="ARBA" id="ARBA00009477"/>
    </source>
</evidence>
<dbReference type="GO" id="GO:0005886">
    <property type="term" value="C:plasma membrane"/>
    <property type="evidence" value="ECO:0007669"/>
    <property type="project" value="UniProtKB-SubCell"/>
</dbReference>
<comment type="subcellular location">
    <subcellularLocation>
        <location evidence="1 9">Cell inner membrane</location>
        <topology evidence="1 9">Single-pass membrane protein</topology>
    </subcellularLocation>
</comment>
<dbReference type="Gene3D" id="2.40.50.100">
    <property type="match status" value="1"/>
</dbReference>
<keyword evidence="13" id="KW-1185">Reference proteome</keyword>